<feature type="transmembrane region" description="Helical" evidence="1">
    <location>
        <begin position="7"/>
        <end position="26"/>
    </location>
</feature>
<name>A0ABQ4G4Z2_9ACTN</name>
<dbReference type="EMBL" id="BOOC01000029">
    <property type="protein sequence ID" value="GIH42150.1"/>
    <property type="molecule type" value="Genomic_DNA"/>
</dbReference>
<evidence type="ECO:0008006" key="4">
    <source>
        <dbReference type="Google" id="ProtNLM"/>
    </source>
</evidence>
<feature type="transmembrane region" description="Helical" evidence="1">
    <location>
        <begin position="46"/>
        <end position="67"/>
    </location>
</feature>
<dbReference type="Proteomes" id="UP000603904">
    <property type="component" value="Unassembled WGS sequence"/>
</dbReference>
<comment type="caution">
    <text evidence="2">The sequence shown here is derived from an EMBL/GenBank/DDBJ whole genome shotgun (WGS) entry which is preliminary data.</text>
</comment>
<organism evidence="2 3">
    <name type="scientific">Microbispora corallina</name>
    <dbReference type="NCBI Taxonomy" id="83302"/>
    <lineage>
        <taxon>Bacteria</taxon>
        <taxon>Bacillati</taxon>
        <taxon>Actinomycetota</taxon>
        <taxon>Actinomycetes</taxon>
        <taxon>Streptosporangiales</taxon>
        <taxon>Streptosporangiaceae</taxon>
        <taxon>Microbispora</taxon>
    </lineage>
</organism>
<dbReference type="RefSeq" id="WP_204059413.1">
    <property type="nucleotide sequence ID" value="NZ_BAAAGP010000007.1"/>
</dbReference>
<sequence>MLGSPLLAVYVLGAYGWLVFAVAGMVLQPYVVDMLAREAGLPRTAFMALVLVSYSVLWPLTACAILAQALNDRRGGGDG</sequence>
<evidence type="ECO:0000256" key="1">
    <source>
        <dbReference type="SAM" id="Phobius"/>
    </source>
</evidence>
<accession>A0ABQ4G4Z2</accession>
<gene>
    <name evidence="2" type="ORF">Mco01_51500</name>
</gene>
<keyword evidence="1" id="KW-1133">Transmembrane helix</keyword>
<proteinExistence type="predicted"/>
<keyword evidence="3" id="KW-1185">Reference proteome</keyword>
<evidence type="ECO:0000313" key="3">
    <source>
        <dbReference type="Proteomes" id="UP000603904"/>
    </source>
</evidence>
<keyword evidence="1" id="KW-0812">Transmembrane</keyword>
<keyword evidence="1" id="KW-0472">Membrane</keyword>
<protein>
    <recommendedName>
        <fullName evidence="4">MFS transporter</fullName>
    </recommendedName>
</protein>
<evidence type="ECO:0000313" key="2">
    <source>
        <dbReference type="EMBL" id="GIH42150.1"/>
    </source>
</evidence>
<reference evidence="2 3" key="1">
    <citation type="submission" date="2021-01" db="EMBL/GenBank/DDBJ databases">
        <title>Whole genome shotgun sequence of Microbispora corallina NBRC 16416.</title>
        <authorList>
            <person name="Komaki H."/>
            <person name="Tamura T."/>
        </authorList>
    </citation>
    <scope>NUCLEOTIDE SEQUENCE [LARGE SCALE GENOMIC DNA]</scope>
    <source>
        <strain evidence="2 3">NBRC 16416</strain>
    </source>
</reference>